<dbReference type="Proteomes" id="UP001589607">
    <property type="component" value="Unassembled WGS sequence"/>
</dbReference>
<protein>
    <submittedName>
        <fullName evidence="1">Uncharacterized protein</fullName>
    </submittedName>
</protein>
<keyword evidence="2" id="KW-1185">Reference proteome</keyword>
<evidence type="ECO:0000313" key="1">
    <source>
        <dbReference type="EMBL" id="MFB9096414.1"/>
    </source>
</evidence>
<reference evidence="1 2" key="1">
    <citation type="submission" date="2024-09" db="EMBL/GenBank/DDBJ databases">
        <authorList>
            <person name="Sun Q."/>
            <person name="Mori K."/>
        </authorList>
    </citation>
    <scope>NUCLEOTIDE SEQUENCE [LARGE SCALE GENOMIC DNA]</scope>
    <source>
        <strain evidence="1 2">CECT 7955</strain>
    </source>
</reference>
<proteinExistence type="predicted"/>
<evidence type="ECO:0000313" key="2">
    <source>
        <dbReference type="Proteomes" id="UP001589607"/>
    </source>
</evidence>
<accession>A0ABV5GM15</accession>
<comment type="caution">
    <text evidence="1">The sequence shown here is derived from an EMBL/GenBank/DDBJ whole genome shotgun (WGS) entry which is preliminary data.</text>
</comment>
<dbReference type="EMBL" id="JBHMEY010000018">
    <property type="protein sequence ID" value="MFB9096414.1"/>
    <property type="molecule type" value="Genomic_DNA"/>
</dbReference>
<gene>
    <name evidence="1" type="ORF">ACFFVF_07815</name>
</gene>
<organism evidence="1 2">
    <name type="scientific">Flavobacterium jumunjinense</name>
    <dbReference type="NCBI Taxonomy" id="998845"/>
    <lineage>
        <taxon>Bacteria</taxon>
        <taxon>Pseudomonadati</taxon>
        <taxon>Bacteroidota</taxon>
        <taxon>Flavobacteriia</taxon>
        <taxon>Flavobacteriales</taxon>
        <taxon>Flavobacteriaceae</taxon>
        <taxon>Flavobacterium</taxon>
    </lineage>
</organism>
<sequence length="226" mass="25555">METKSNSENTKPTKKRNLPAADINFGNVVTNVSAKWMANDELTLKWLTAIQFEADATSFNATLETRLQKGASRPQLTQSLKTLDKEIDNALSYVKGYITDKYKKENAPSYYAAFGIEHKTNKYVFPLDQNKRIAALKLMIEAITVHGFEDKEYGLLFWTPIAAQYSTFVGQASAVDGQVAVKVGDKNELKKSLKKGLNAIINLLKANYPDTYKHELRDWGFQKEKY</sequence>
<dbReference type="RefSeq" id="WP_236455529.1">
    <property type="nucleotide sequence ID" value="NZ_CBCSGE010000002.1"/>
</dbReference>
<name>A0ABV5GM15_9FLAO</name>